<evidence type="ECO:0000313" key="1">
    <source>
        <dbReference type="EMBL" id="CAD8118397.1"/>
    </source>
</evidence>
<proteinExistence type="predicted"/>
<gene>
    <name evidence="1" type="ORF">PSON_ATCC_30995.1.T1170067</name>
    <name evidence="2" type="ORF">PSON_ATCC_30995.1.T1170068</name>
</gene>
<organism evidence="2 3">
    <name type="scientific">Paramecium sonneborni</name>
    <dbReference type="NCBI Taxonomy" id="65129"/>
    <lineage>
        <taxon>Eukaryota</taxon>
        <taxon>Sar</taxon>
        <taxon>Alveolata</taxon>
        <taxon>Ciliophora</taxon>
        <taxon>Intramacronucleata</taxon>
        <taxon>Oligohymenophorea</taxon>
        <taxon>Peniculida</taxon>
        <taxon>Parameciidae</taxon>
        <taxon>Paramecium</taxon>
    </lineage>
</organism>
<protein>
    <submittedName>
        <fullName evidence="2">Uncharacterized protein</fullName>
    </submittedName>
</protein>
<dbReference type="Proteomes" id="UP000692954">
    <property type="component" value="Unassembled WGS sequence"/>
</dbReference>
<comment type="caution">
    <text evidence="2">The sequence shown here is derived from an EMBL/GenBank/DDBJ whole genome shotgun (WGS) entry which is preliminary data.</text>
</comment>
<dbReference type="EMBL" id="CAJJDN010000117">
    <property type="protein sequence ID" value="CAD8118398.1"/>
    <property type="molecule type" value="Genomic_DNA"/>
</dbReference>
<evidence type="ECO:0000313" key="2">
    <source>
        <dbReference type="EMBL" id="CAD8118398.1"/>
    </source>
</evidence>
<dbReference type="AlphaFoldDB" id="A0A8S1QRJ0"/>
<reference evidence="2" key="1">
    <citation type="submission" date="2021-01" db="EMBL/GenBank/DDBJ databases">
        <authorList>
            <consortium name="Genoscope - CEA"/>
            <person name="William W."/>
        </authorList>
    </citation>
    <scope>NUCLEOTIDE SEQUENCE</scope>
</reference>
<name>A0A8S1QRJ0_9CILI</name>
<dbReference type="EMBL" id="CAJJDN010000117">
    <property type="protein sequence ID" value="CAD8118397.1"/>
    <property type="molecule type" value="Genomic_DNA"/>
</dbReference>
<accession>A0A8S1QRJ0</accession>
<evidence type="ECO:0000313" key="3">
    <source>
        <dbReference type="Proteomes" id="UP000692954"/>
    </source>
</evidence>
<sequence length="199" mass="23357">MYNYQQQTGPGRLIFNNLRPLAAVKILEQTKQKSIIYPLRKPKPPPPQNPMFRNQPSKGELFFDPINHEGGQPLCTLSMADYKEDGTCPNCNKKFNINQWYYDLTLAMIIMQFRNNQNKRDIIECVKYYDDGEYEILYTDYQEAIETDQYLNNDPIIDELINVQREILQRVGNNQNVILEQSPDLIENFTKIIESALQQ</sequence>
<keyword evidence="3" id="KW-1185">Reference proteome</keyword>